<evidence type="ECO:0000256" key="4">
    <source>
        <dbReference type="ARBA" id="ARBA00022827"/>
    </source>
</evidence>
<evidence type="ECO:0000313" key="8">
    <source>
        <dbReference type="EMBL" id="KIK58071.1"/>
    </source>
</evidence>
<dbReference type="InterPro" id="IPR020946">
    <property type="entry name" value="Flavin_mOase-like"/>
</dbReference>
<keyword evidence="9" id="KW-1185">Reference proteome</keyword>
<protein>
    <recommendedName>
        <fullName evidence="10">FAD/NAD(P)-binding domain-containing protein</fullName>
    </recommendedName>
</protein>
<dbReference type="GO" id="GO:0004499">
    <property type="term" value="F:N,N-dimethylaniline monooxygenase activity"/>
    <property type="evidence" value="ECO:0007669"/>
    <property type="project" value="InterPro"/>
</dbReference>
<evidence type="ECO:0000256" key="3">
    <source>
        <dbReference type="ARBA" id="ARBA00022630"/>
    </source>
</evidence>
<dbReference type="InterPro" id="IPR036188">
    <property type="entry name" value="FAD/NAD-bd_sf"/>
</dbReference>
<dbReference type="Gene3D" id="3.50.50.60">
    <property type="entry name" value="FAD/NAD(P)-binding domain"/>
    <property type="match status" value="2"/>
</dbReference>
<dbReference type="GO" id="GO:0050660">
    <property type="term" value="F:flavin adenine dinucleotide binding"/>
    <property type="evidence" value="ECO:0007669"/>
    <property type="project" value="InterPro"/>
</dbReference>
<dbReference type="HOGENOM" id="CLU_006937_8_0_1"/>
<dbReference type="AlphaFoldDB" id="A0A0D0BS22"/>
<dbReference type="EMBL" id="KN834787">
    <property type="protein sequence ID" value="KIK58071.1"/>
    <property type="molecule type" value="Genomic_DNA"/>
</dbReference>
<gene>
    <name evidence="8" type="ORF">GYMLUDRAFT_246433</name>
</gene>
<dbReference type="Pfam" id="PF00743">
    <property type="entry name" value="FMO-like"/>
    <property type="match status" value="1"/>
</dbReference>
<proteinExistence type="inferred from homology"/>
<accession>A0A0D0BS22</accession>
<keyword evidence="6" id="KW-0560">Oxidoreductase</keyword>
<keyword evidence="3" id="KW-0285">Flavoprotein</keyword>
<keyword evidence="7" id="KW-0503">Monooxygenase</keyword>
<evidence type="ECO:0000256" key="7">
    <source>
        <dbReference type="ARBA" id="ARBA00023033"/>
    </source>
</evidence>
<evidence type="ECO:0000256" key="5">
    <source>
        <dbReference type="ARBA" id="ARBA00022857"/>
    </source>
</evidence>
<keyword evidence="4" id="KW-0274">FAD</keyword>
<evidence type="ECO:0000256" key="6">
    <source>
        <dbReference type="ARBA" id="ARBA00023002"/>
    </source>
</evidence>
<name>A0A0D0BS22_9AGAR</name>
<comment type="cofactor">
    <cofactor evidence="1">
        <name>FAD</name>
        <dbReference type="ChEBI" id="CHEBI:57692"/>
    </cofactor>
</comment>
<reference evidence="8 9" key="1">
    <citation type="submission" date="2014-04" db="EMBL/GenBank/DDBJ databases">
        <title>Evolutionary Origins and Diversification of the Mycorrhizal Mutualists.</title>
        <authorList>
            <consortium name="DOE Joint Genome Institute"/>
            <consortium name="Mycorrhizal Genomics Consortium"/>
            <person name="Kohler A."/>
            <person name="Kuo A."/>
            <person name="Nagy L.G."/>
            <person name="Floudas D."/>
            <person name="Copeland A."/>
            <person name="Barry K.W."/>
            <person name="Cichocki N."/>
            <person name="Veneault-Fourrey C."/>
            <person name="LaButti K."/>
            <person name="Lindquist E.A."/>
            <person name="Lipzen A."/>
            <person name="Lundell T."/>
            <person name="Morin E."/>
            <person name="Murat C."/>
            <person name="Riley R."/>
            <person name="Ohm R."/>
            <person name="Sun H."/>
            <person name="Tunlid A."/>
            <person name="Henrissat B."/>
            <person name="Grigoriev I.V."/>
            <person name="Hibbett D.S."/>
            <person name="Martin F."/>
        </authorList>
    </citation>
    <scope>NUCLEOTIDE SEQUENCE [LARGE SCALE GENOMIC DNA]</scope>
    <source>
        <strain evidence="8 9">FD-317 M1</strain>
    </source>
</reference>
<dbReference type="InterPro" id="IPR050775">
    <property type="entry name" value="FAD-binding_Monooxygenases"/>
</dbReference>
<dbReference type="SUPFAM" id="SSF51905">
    <property type="entry name" value="FAD/NAD(P)-binding domain"/>
    <property type="match status" value="2"/>
</dbReference>
<evidence type="ECO:0000256" key="1">
    <source>
        <dbReference type="ARBA" id="ARBA00001974"/>
    </source>
</evidence>
<dbReference type="PANTHER" id="PTHR43098">
    <property type="entry name" value="L-ORNITHINE N(5)-MONOOXYGENASE-RELATED"/>
    <property type="match status" value="1"/>
</dbReference>
<dbReference type="PANTHER" id="PTHR43098:SF3">
    <property type="entry name" value="L-ORNITHINE N(5)-MONOOXYGENASE-RELATED"/>
    <property type="match status" value="1"/>
</dbReference>
<evidence type="ECO:0000256" key="2">
    <source>
        <dbReference type="ARBA" id="ARBA00010139"/>
    </source>
</evidence>
<comment type="similarity">
    <text evidence="2">Belongs to the FAD-binding monooxygenase family.</text>
</comment>
<evidence type="ECO:0000313" key="9">
    <source>
        <dbReference type="Proteomes" id="UP000053593"/>
    </source>
</evidence>
<dbReference type="Proteomes" id="UP000053593">
    <property type="component" value="Unassembled WGS sequence"/>
</dbReference>
<keyword evidence="5" id="KW-0521">NADP</keyword>
<evidence type="ECO:0008006" key="10">
    <source>
        <dbReference type="Google" id="ProtNLM"/>
    </source>
</evidence>
<sequence length="542" mass="60678">MSKVQEFDAIVVGGGFSGVHQLIELRKLGLKVRLLEAGSGLGGFNSPRLTTFLPSKCSDSPNPVYQLSDPDLWKDWTFSEKFAGGEEIQEYFKYVDRKRDLSRDISYNSLVVSAAWDDAANRWTVTTESGDVYRAEWVTLCVGISARNYVPTFKGIETFKGKIQHTYNWPKDYDLKGKKVGIIGTGASGVQVIQECGPIAEHLTVFQRTPNLALPMRQANLDPKAEENKKKTMRPYEFGRMSQTLSGYLKDIEPKSALEVTPEERVLCWEDAWEKGGLLFWTSTYGDIFFNDEINDLAYDFWKQKVRERINNPEVAELLAPSKKPHPFGMKRPSLEQNYYEIFNQSNVKLVDVKKNPILEITPNGVKTSDGTEHELDVLVLATGFDMVNASITSIDVRGQDGIPIKEKWADGVRTHLGLGTAGYPNLFWVFGPQHPLAFSNAPSSIEPASDWVAKCIKYCRDNGVQSITATNEAQEAWNEQVQAVGKMGLYYKADSWYIGANIPGKKREMLQFAAGVPTYIKALNDSAQNGYSGWVLKKATA</sequence>
<organism evidence="8 9">
    <name type="scientific">Collybiopsis luxurians FD-317 M1</name>
    <dbReference type="NCBI Taxonomy" id="944289"/>
    <lineage>
        <taxon>Eukaryota</taxon>
        <taxon>Fungi</taxon>
        <taxon>Dikarya</taxon>
        <taxon>Basidiomycota</taxon>
        <taxon>Agaricomycotina</taxon>
        <taxon>Agaricomycetes</taxon>
        <taxon>Agaricomycetidae</taxon>
        <taxon>Agaricales</taxon>
        <taxon>Marasmiineae</taxon>
        <taxon>Omphalotaceae</taxon>
        <taxon>Collybiopsis</taxon>
        <taxon>Collybiopsis luxurians</taxon>
    </lineage>
</organism>
<dbReference type="GO" id="GO:0050661">
    <property type="term" value="F:NADP binding"/>
    <property type="evidence" value="ECO:0007669"/>
    <property type="project" value="InterPro"/>
</dbReference>
<dbReference type="OrthoDB" id="66881at2759"/>